<name>A0A915PIA8_9BILA</name>
<organism evidence="2 3">
    <name type="scientific">Setaria digitata</name>
    <dbReference type="NCBI Taxonomy" id="48799"/>
    <lineage>
        <taxon>Eukaryota</taxon>
        <taxon>Metazoa</taxon>
        <taxon>Ecdysozoa</taxon>
        <taxon>Nematoda</taxon>
        <taxon>Chromadorea</taxon>
        <taxon>Rhabditida</taxon>
        <taxon>Spirurina</taxon>
        <taxon>Spiruromorpha</taxon>
        <taxon>Filarioidea</taxon>
        <taxon>Setariidae</taxon>
        <taxon>Setaria</taxon>
    </lineage>
</organism>
<reference evidence="3" key="1">
    <citation type="submission" date="2022-11" db="UniProtKB">
        <authorList>
            <consortium name="WormBaseParasite"/>
        </authorList>
    </citation>
    <scope>IDENTIFICATION</scope>
</reference>
<dbReference type="AlphaFoldDB" id="A0A915PIA8"/>
<evidence type="ECO:0000313" key="2">
    <source>
        <dbReference type="Proteomes" id="UP000887581"/>
    </source>
</evidence>
<accession>A0A915PIA8</accession>
<evidence type="ECO:0000256" key="1">
    <source>
        <dbReference type="SAM" id="MobiDB-lite"/>
    </source>
</evidence>
<protein>
    <submittedName>
        <fullName evidence="3">Uncharacterized protein</fullName>
    </submittedName>
</protein>
<dbReference type="WBParaSite" id="sdigi.contig120.g4741.t1">
    <property type="protein sequence ID" value="sdigi.contig120.g4741.t1"/>
    <property type="gene ID" value="sdigi.contig120.g4741"/>
</dbReference>
<feature type="compositionally biased region" description="Basic and acidic residues" evidence="1">
    <location>
        <begin position="101"/>
        <end position="110"/>
    </location>
</feature>
<feature type="region of interest" description="Disordered" evidence="1">
    <location>
        <begin position="64"/>
        <end position="155"/>
    </location>
</feature>
<evidence type="ECO:0000313" key="3">
    <source>
        <dbReference type="WBParaSite" id="sdigi.contig120.g4741.t1"/>
    </source>
</evidence>
<sequence length="155" mass="17546">MKAMKNEIVTDQEILLGMSEKPVLRPQKSGTVTIEQARKWIILKMKDKLVQCVTFAEQCRSRVDETDCHSAVERSVSTERTTGDGEKLGQGKVRPGFRNNTTREKARDLEPLDWSTMSAARQSHSSTSGGDHRWKDPEQFATKKRKRSHGTLTSD</sequence>
<dbReference type="Proteomes" id="UP000887581">
    <property type="component" value="Unplaced"/>
</dbReference>
<keyword evidence="2" id="KW-1185">Reference proteome</keyword>
<proteinExistence type="predicted"/>
<feature type="compositionally biased region" description="Polar residues" evidence="1">
    <location>
        <begin position="115"/>
        <end position="129"/>
    </location>
</feature>